<reference evidence="7 8" key="1">
    <citation type="submission" date="2024-06" db="EMBL/GenBank/DDBJ databases">
        <authorList>
            <person name="Kraege A."/>
            <person name="Thomma B."/>
        </authorList>
    </citation>
    <scope>NUCLEOTIDE SEQUENCE [LARGE SCALE GENOMIC DNA]</scope>
</reference>
<dbReference type="InterPro" id="IPR045038">
    <property type="entry name" value="AIG2-like"/>
</dbReference>
<comment type="function">
    <text evidence="1">Putative gamma-glutamylcyclotransferase.</text>
</comment>
<dbReference type="Gene3D" id="6.10.250.210">
    <property type="match status" value="1"/>
</dbReference>
<sequence length="173" mass="20125">MSNVFVYGTLMAEEVVDVLIRRQPRKVPAQVRGFKRHRIKGFVFPAIVPAGDADEVPGLVLYDLTPREMEIFDEFEGDEYYTTDVKPQLEDGSALKTSIYVWQESARHMLYGEWDYQEWRQKHLPDYLKMCGLFKDEVEEALGVNNRPYTHGHAEPVESTHQDNEDTDSLIRE</sequence>
<evidence type="ECO:0000256" key="4">
    <source>
        <dbReference type="ARBA" id="ARBA00030602"/>
    </source>
</evidence>
<feature type="region of interest" description="Disordered" evidence="5">
    <location>
        <begin position="146"/>
        <end position="173"/>
    </location>
</feature>
<protein>
    <recommendedName>
        <fullName evidence="4">Putative gamma-glutamylcyclotransferase</fullName>
    </recommendedName>
</protein>
<dbReference type="InterPro" id="IPR013024">
    <property type="entry name" value="GGCT-like"/>
</dbReference>
<feature type="domain" description="Gamma-glutamylcyclotransferase AIG2-like" evidence="6">
    <location>
        <begin position="4"/>
        <end position="115"/>
    </location>
</feature>
<dbReference type="InterPro" id="IPR009288">
    <property type="entry name" value="AIG2-like_dom"/>
</dbReference>
<dbReference type="InterPro" id="IPR036568">
    <property type="entry name" value="GGCT-like_sf"/>
</dbReference>
<evidence type="ECO:0000259" key="6">
    <source>
        <dbReference type="Pfam" id="PF06094"/>
    </source>
</evidence>
<dbReference type="Gene3D" id="3.10.490.10">
    <property type="entry name" value="Gamma-glutamyl cyclotransferase-like"/>
    <property type="match status" value="1"/>
</dbReference>
<evidence type="ECO:0000313" key="8">
    <source>
        <dbReference type="Proteomes" id="UP001497392"/>
    </source>
</evidence>
<gene>
    <name evidence="7" type="primary">g8220</name>
    <name evidence="7" type="ORF">VP750_LOCUS7067</name>
</gene>
<evidence type="ECO:0000256" key="5">
    <source>
        <dbReference type="SAM" id="MobiDB-lite"/>
    </source>
</evidence>
<feature type="compositionally biased region" description="Basic and acidic residues" evidence="5">
    <location>
        <begin position="152"/>
        <end position="173"/>
    </location>
</feature>
<comment type="caution">
    <text evidence="7">The sequence shown here is derived from an EMBL/GenBank/DDBJ whole genome shotgun (WGS) entry which is preliminary data.</text>
</comment>
<dbReference type="PANTHER" id="PTHR31544:SF2">
    <property type="entry name" value="AIG2-LIKE PROTEIN D"/>
    <property type="match status" value="1"/>
</dbReference>
<organism evidence="7 8">
    <name type="scientific">Coccomyxa viridis</name>
    <dbReference type="NCBI Taxonomy" id="1274662"/>
    <lineage>
        <taxon>Eukaryota</taxon>
        <taxon>Viridiplantae</taxon>
        <taxon>Chlorophyta</taxon>
        <taxon>core chlorophytes</taxon>
        <taxon>Trebouxiophyceae</taxon>
        <taxon>Trebouxiophyceae incertae sedis</taxon>
        <taxon>Coccomyxaceae</taxon>
        <taxon>Coccomyxa</taxon>
    </lineage>
</organism>
<name>A0ABP1FZZ6_9CHLO</name>
<dbReference type="SUPFAM" id="SSF110857">
    <property type="entry name" value="Gamma-glutamyl cyclotransferase-like"/>
    <property type="match status" value="1"/>
</dbReference>
<evidence type="ECO:0000256" key="3">
    <source>
        <dbReference type="ARBA" id="ARBA00022679"/>
    </source>
</evidence>
<dbReference type="PANTHER" id="PTHR31544">
    <property type="entry name" value="AIG2-LIKE PROTEIN D"/>
    <property type="match status" value="1"/>
</dbReference>
<comment type="similarity">
    <text evidence="2">Belongs to the gamma-glutamylcyclotransferase family.</text>
</comment>
<keyword evidence="3" id="KW-0808">Transferase</keyword>
<dbReference type="EMBL" id="CAXHTA020000012">
    <property type="protein sequence ID" value="CAL5225408.1"/>
    <property type="molecule type" value="Genomic_DNA"/>
</dbReference>
<evidence type="ECO:0000313" key="7">
    <source>
        <dbReference type="EMBL" id="CAL5225408.1"/>
    </source>
</evidence>
<dbReference type="Proteomes" id="UP001497392">
    <property type="component" value="Unassembled WGS sequence"/>
</dbReference>
<proteinExistence type="inferred from homology"/>
<accession>A0ABP1FZZ6</accession>
<keyword evidence="8" id="KW-1185">Reference proteome</keyword>
<dbReference type="CDD" id="cd06661">
    <property type="entry name" value="GGCT_like"/>
    <property type="match status" value="1"/>
</dbReference>
<evidence type="ECO:0000256" key="1">
    <source>
        <dbReference type="ARBA" id="ARBA00002782"/>
    </source>
</evidence>
<dbReference type="Pfam" id="PF06094">
    <property type="entry name" value="GGACT"/>
    <property type="match status" value="1"/>
</dbReference>
<evidence type="ECO:0000256" key="2">
    <source>
        <dbReference type="ARBA" id="ARBA00008861"/>
    </source>
</evidence>